<gene>
    <name evidence="2" type="ORF">FOZ61_000923</name>
</gene>
<dbReference type="AlphaFoldDB" id="A0A7J6MF77"/>
<dbReference type="Proteomes" id="UP000570595">
    <property type="component" value="Unassembled WGS sequence"/>
</dbReference>
<accession>A0A7J6MF77</accession>
<name>A0A7J6MF77_PEROL</name>
<organism evidence="2 3">
    <name type="scientific">Perkinsus olseni</name>
    <name type="common">Perkinsus atlanticus</name>
    <dbReference type="NCBI Taxonomy" id="32597"/>
    <lineage>
        <taxon>Eukaryota</taxon>
        <taxon>Sar</taxon>
        <taxon>Alveolata</taxon>
        <taxon>Perkinsozoa</taxon>
        <taxon>Perkinsea</taxon>
        <taxon>Perkinsida</taxon>
        <taxon>Perkinsidae</taxon>
        <taxon>Perkinsus</taxon>
    </lineage>
</organism>
<evidence type="ECO:0000256" key="1">
    <source>
        <dbReference type="SAM" id="MobiDB-lite"/>
    </source>
</evidence>
<dbReference type="EMBL" id="JABAHT010000012">
    <property type="protein sequence ID" value="KAF4670262.1"/>
    <property type="molecule type" value="Genomic_DNA"/>
</dbReference>
<sequence>MSTASAQVGAFGFLRSRGDILEGDSAGIGQDRQELIFSRSSAVMSWSRGVPSDYPYSFFSATDRVAPLSRGGRPPPELPLPDANTRELQERVRW</sequence>
<proteinExistence type="predicted"/>
<comment type="caution">
    <text evidence="2">The sequence shown here is derived from an EMBL/GenBank/DDBJ whole genome shotgun (WGS) entry which is preliminary data.</text>
</comment>
<feature type="region of interest" description="Disordered" evidence="1">
    <location>
        <begin position="66"/>
        <end position="94"/>
    </location>
</feature>
<protein>
    <submittedName>
        <fullName evidence="2">Uncharacterized protein</fullName>
    </submittedName>
</protein>
<evidence type="ECO:0000313" key="2">
    <source>
        <dbReference type="EMBL" id="KAF4670262.1"/>
    </source>
</evidence>
<evidence type="ECO:0000313" key="3">
    <source>
        <dbReference type="Proteomes" id="UP000570595"/>
    </source>
</evidence>
<reference evidence="2 3" key="1">
    <citation type="submission" date="2020-04" db="EMBL/GenBank/DDBJ databases">
        <title>Perkinsus olseni comparative genomics.</title>
        <authorList>
            <person name="Bogema D.R."/>
        </authorList>
    </citation>
    <scope>NUCLEOTIDE SEQUENCE [LARGE SCALE GENOMIC DNA]</scope>
    <source>
        <strain evidence="2">ATCC PRA-179</strain>
    </source>
</reference>
<feature type="compositionally biased region" description="Basic and acidic residues" evidence="1">
    <location>
        <begin position="84"/>
        <end position="94"/>
    </location>
</feature>